<dbReference type="InterPro" id="IPR056404">
    <property type="entry name" value="HTH_RNase_II"/>
</dbReference>
<dbReference type="GO" id="GO:0000932">
    <property type="term" value="C:P-body"/>
    <property type="evidence" value="ECO:0007669"/>
    <property type="project" value="TreeGrafter"/>
</dbReference>
<dbReference type="InterPro" id="IPR040596">
    <property type="entry name" value="RNase_II_C_S1"/>
</dbReference>
<organism evidence="2 3">
    <name type="scientific">Deinococcus maricopensis (strain DSM 21211 / LMG 22137 / NRRL B-23946 / LB-34)</name>
    <dbReference type="NCBI Taxonomy" id="709986"/>
    <lineage>
        <taxon>Bacteria</taxon>
        <taxon>Thermotogati</taxon>
        <taxon>Deinococcota</taxon>
        <taxon>Deinococci</taxon>
        <taxon>Deinococcales</taxon>
        <taxon>Deinococcaceae</taxon>
        <taxon>Deinococcus</taxon>
    </lineage>
</organism>
<feature type="domain" description="RNB" evidence="1">
    <location>
        <begin position="80"/>
        <end position="359"/>
    </location>
</feature>
<dbReference type="KEGG" id="dmr:Deima_0577"/>
<name>E8U597_DEIML</name>
<dbReference type="AlphaFoldDB" id="E8U597"/>
<evidence type="ECO:0000259" key="1">
    <source>
        <dbReference type="SMART" id="SM00955"/>
    </source>
</evidence>
<dbReference type="GO" id="GO:0003723">
    <property type="term" value="F:RNA binding"/>
    <property type="evidence" value="ECO:0007669"/>
    <property type="project" value="InterPro"/>
</dbReference>
<dbReference type="SMART" id="SM00955">
    <property type="entry name" value="RNB"/>
    <property type="match status" value="1"/>
</dbReference>
<accession>E8U597</accession>
<dbReference type="PANTHER" id="PTHR23355:SF42">
    <property type="entry name" value="RIBONUCLEASE II, CHLOROPLASTIC_MITOCHONDRIAL"/>
    <property type="match status" value="1"/>
</dbReference>
<dbReference type="InterPro" id="IPR036388">
    <property type="entry name" value="WH-like_DNA-bd_sf"/>
</dbReference>
<keyword evidence="3" id="KW-1185">Reference proteome</keyword>
<dbReference type="Pfam" id="PF23161">
    <property type="entry name" value="HTH_RNase_II"/>
    <property type="match status" value="1"/>
</dbReference>
<dbReference type="Pfam" id="PF00773">
    <property type="entry name" value="RNB"/>
    <property type="match status" value="2"/>
</dbReference>
<protein>
    <submittedName>
        <fullName evidence="2">Ribonuclease II</fullName>
    </submittedName>
</protein>
<dbReference type="Pfam" id="PF18614">
    <property type="entry name" value="RNase_II_C_S1"/>
    <property type="match status" value="1"/>
</dbReference>
<reference evidence="3" key="2">
    <citation type="submission" date="2011-01" db="EMBL/GenBank/DDBJ databases">
        <title>The complete genome of Deinococcus maricopensis DSM 21211.</title>
        <authorList>
            <consortium name="US DOE Joint Genome Institute (JGI-PGF)"/>
            <person name="Lucas S."/>
            <person name="Copeland A."/>
            <person name="Lapidus A."/>
            <person name="Goodwin L."/>
            <person name="Pitluck S."/>
            <person name="Kyrpides N."/>
            <person name="Mavromatis K."/>
            <person name="Pagani I."/>
            <person name="Ivanova N."/>
            <person name="Ovchinnikova G."/>
            <person name="Zeytun A."/>
            <person name="Detter J.C."/>
            <person name="Han C."/>
            <person name="Land M."/>
            <person name="Hauser L."/>
            <person name="Markowitz V."/>
            <person name="Cheng J.-F."/>
            <person name="Hugenholtz P."/>
            <person name="Woyke T."/>
            <person name="Wu D."/>
            <person name="Pukall R."/>
            <person name="Gehrich-Schroeter G."/>
            <person name="Brambilla E."/>
            <person name="Klenk H.-P."/>
            <person name="Eisen J.A."/>
        </authorList>
    </citation>
    <scope>NUCLEOTIDE SEQUENCE [LARGE SCALE GENOMIC DNA]</scope>
    <source>
        <strain evidence="3">DSM 21211 / LMG 22137 / NRRL B-23946 / LB-34</strain>
    </source>
</reference>
<evidence type="ECO:0000313" key="3">
    <source>
        <dbReference type="Proteomes" id="UP000008635"/>
    </source>
</evidence>
<dbReference type="HOGENOM" id="CLU_015903_2_0_0"/>
<dbReference type="SUPFAM" id="SSF50249">
    <property type="entry name" value="Nucleic acid-binding proteins"/>
    <property type="match status" value="2"/>
</dbReference>
<dbReference type="GO" id="GO:0006402">
    <property type="term" value="P:mRNA catabolic process"/>
    <property type="evidence" value="ECO:0007669"/>
    <property type="project" value="TreeGrafter"/>
</dbReference>
<proteinExistence type="predicted"/>
<sequence length="462" mass="50435">MTAEALTAAQRTDLELIARGKQQKSRTLRERGLPETPEAAHALLLQLGLWTTHHNPHPERGGVQLTPPQHDLPDLPDEARTDLTHLTALAIDDDGNQDPDDALSLETLPDGTRRLWVHVADVAALIPPDSPADLEARARGATLYLPEGTVPMLPPAVVERLGLGLQDTSPALSISIDFEGHWEPTVVDVVATTVRVTRLTYRDAQARLDAGDPLLVDLAALAGAHRTYREDGGAVTITLPEVKVTAQDGDVHITPLPPLTARTIVQECMMLAGWAAAVWADDQEVPLPYAAQDAPHRDVRGDTLAAHWARRKTLARTRFQTAPAAHRGMGLDLYAQATSPMRRYLDLVVHQQLRAVLRGDEPLAGRDIAARTAEANMSADAVRAAERASRRHWTLKHLANHPERVWDAVIVERRGPQAVALIPDLALDTTLHSAHPVGTPLRLQLVQADLPNLQARFREVNA</sequence>
<dbReference type="GO" id="GO:0000175">
    <property type="term" value="F:3'-5'-RNA exonuclease activity"/>
    <property type="evidence" value="ECO:0007669"/>
    <property type="project" value="TreeGrafter"/>
</dbReference>
<dbReference type="PANTHER" id="PTHR23355">
    <property type="entry name" value="RIBONUCLEASE"/>
    <property type="match status" value="1"/>
</dbReference>
<dbReference type="OrthoDB" id="9764149at2"/>
<dbReference type="Gene3D" id="2.40.50.140">
    <property type="entry name" value="Nucleic acid-binding proteins"/>
    <property type="match status" value="1"/>
</dbReference>
<dbReference type="InterPro" id="IPR001900">
    <property type="entry name" value="RNase_II/R"/>
</dbReference>
<evidence type="ECO:0000313" key="2">
    <source>
        <dbReference type="EMBL" id="ADV66236.1"/>
    </source>
</evidence>
<gene>
    <name evidence="2" type="ordered locus">Deima_0577</name>
</gene>
<dbReference type="RefSeq" id="WP_013555741.1">
    <property type="nucleotide sequence ID" value="NC_014958.1"/>
</dbReference>
<dbReference type="Proteomes" id="UP000008635">
    <property type="component" value="Chromosome"/>
</dbReference>
<dbReference type="eggNOG" id="COG0557">
    <property type="taxonomic scope" value="Bacteria"/>
</dbReference>
<dbReference type="EMBL" id="CP002454">
    <property type="protein sequence ID" value="ADV66236.1"/>
    <property type="molecule type" value="Genomic_DNA"/>
</dbReference>
<dbReference type="InterPro" id="IPR050180">
    <property type="entry name" value="RNR_Ribonuclease"/>
</dbReference>
<dbReference type="Gene3D" id="1.10.10.10">
    <property type="entry name" value="Winged helix-like DNA-binding domain superfamily/Winged helix DNA-binding domain"/>
    <property type="match status" value="1"/>
</dbReference>
<reference evidence="2 3" key="1">
    <citation type="journal article" date="2011" name="Stand. Genomic Sci.">
        <title>Complete genome sequence of Deinococcus maricopensis type strain (LB-34).</title>
        <authorList>
            <person name="Pukall R."/>
            <person name="Zeytun A."/>
            <person name="Lucas S."/>
            <person name="Lapidus A."/>
            <person name="Hammon N."/>
            <person name="Deshpande S."/>
            <person name="Nolan M."/>
            <person name="Cheng J.F."/>
            <person name="Pitluck S."/>
            <person name="Liolios K."/>
            <person name="Pagani I."/>
            <person name="Mikhailova N."/>
            <person name="Ivanova N."/>
            <person name="Mavromatis K."/>
            <person name="Pati A."/>
            <person name="Tapia R."/>
            <person name="Han C."/>
            <person name="Goodwin L."/>
            <person name="Chen A."/>
            <person name="Palaniappan K."/>
            <person name="Land M."/>
            <person name="Hauser L."/>
            <person name="Chang Y.J."/>
            <person name="Jeffries C.D."/>
            <person name="Brambilla E.M."/>
            <person name="Rohde M."/>
            <person name="Goker M."/>
            <person name="Detter J.C."/>
            <person name="Woyke T."/>
            <person name="Bristow J."/>
            <person name="Eisen J.A."/>
            <person name="Markowitz V."/>
            <person name="Hugenholtz P."/>
            <person name="Kyrpides N.C."/>
            <person name="Klenk H.P."/>
        </authorList>
    </citation>
    <scope>NUCLEOTIDE SEQUENCE [LARGE SCALE GENOMIC DNA]</scope>
    <source>
        <strain evidence="3">DSM 21211 / LMG 22137 / NRRL B-23946 / LB-34</strain>
    </source>
</reference>
<dbReference type="STRING" id="709986.Deima_0577"/>
<dbReference type="InterPro" id="IPR012340">
    <property type="entry name" value="NA-bd_OB-fold"/>
</dbReference>